<dbReference type="SUPFAM" id="SSF53335">
    <property type="entry name" value="S-adenosyl-L-methionine-dependent methyltransferases"/>
    <property type="match status" value="1"/>
</dbReference>
<dbReference type="PANTHER" id="PTHR24422:SF19">
    <property type="entry name" value="CHEMOTAXIS PROTEIN METHYLTRANSFERASE"/>
    <property type="match status" value="1"/>
</dbReference>
<dbReference type="Gene3D" id="3.40.50.150">
    <property type="entry name" value="Vaccinia Virus protein VP39"/>
    <property type="match status" value="1"/>
</dbReference>
<dbReference type="EMBL" id="JBBKTX010000010">
    <property type="protein sequence ID" value="MFK4752693.1"/>
    <property type="molecule type" value="Genomic_DNA"/>
</dbReference>
<dbReference type="PIRSF" id="PIRSF000410">
    <property type="entry name" value="CheR"/>
    <property type="match status" value="1"/>
</dbReference>
<dbReference type="PANTHER" id="PTHR24422">
    <property type="entry name" value="CHEMOTAXIS PROTEIN METHYLTRANSFERASE"/>
    <property type="match status" value="1"/>
</dbReference>
<dbReference type="EC" id="2.1.1.80" evidence="5"/>
<dbReference type="InterPro" id="IPR036804">
    <property type="entry name" value="CheR_N_sf"/>
</dbReference>
<comment type="caution">
    <text evidence="8">The sequence shown here is derived from an EMBL/GenBank/DDBJ whole genome shotgun (WGS) entry which is preliminary data.</text>
</comment>
<dbReference type="InterPro" id="IPR050903">
    <property type="entry name" value="Bact_Chemotaxis_MeTrfase"/>
</dbReference>
<feature type="domain" description="CheR-type methyltransferase" evidence="7">
    <location>
        <begin position="15"/>
        <end position="288"/>
    </location>
</feature>
<proteinExistence type="predicted"/>
<dbReference type="SUPFAM" id="SSF47757">
    <property type="entry name" value="Chemotaxis receptor methyltransferase CheR, N-terminal domain"/>
    <property type="match status" value="1"/>
</dbReference>
<organism evidence="8 9">
    <name type="scientific">Oceanobacter antarcticus</name>
    <dbReference type="NCBI Taxonomy" id="3133425"/>
    <lineage>
        <taxon>Bacteria</taxon>
        <taxon>Pseudomonadati</taxon>
        <taxon>Pseudomonadota</taxon>
        <taxon>Gammaproteobacteria</taxon>
        <taxon>Oceanospirillales</taxon>
        <taxon>Oceanospirillaceae</taxon>
        <taxon>Oceanobacter</taxon>
    </lineage>
</organism>
<evidence type="ECO:0000259" key="7">
    <source>
        <dbReference type="PROSITE" id="PS50123"/>
    </source>
</evidence>
<protein>
    <recommendedName>
        <fullName evidence="5">Chemotaxis protein methyltransferase</fullName>
        <ecNumber evidence="5">2.1.1.80</ecNumber>
    </recommendedName>
</protein>
<feature type="region of interest" description="Disordered" evidence="6">
    <location>
        <begin position="1"/>
        <end position="21"/>
    </location>
</feature>
<dbReference type="Pfam" id="PF01739">
    <property type="entry name" value="CheR"/>
    <property type="match status" value="1"/>
</dbReference>
<evidence type="ECO:0000256" key="2">
    <source>
        <dbReference type="ARBA" id="ARBA00022603"/>
    </source>
</evidence>
<dbReference type="Proteomes" id="UP001620597">
    <property type="component" value="Unassembled WGS sequence"/>
</dbReference>
<dbReference type="InterPro" id="IPR022641">
    <property type="entry name" value="CheR_N"/>
</dbReference>
<comment type="function">
    <text evidence="5">Methylation of the membrane-bound methyl-accepting chemotaxis proteins (MCP) to form gamma-glutamyl methyl ester residues in MCP.</text>
</comment>
<keyword evidence="2 5" id="KW-0489">Methyltransferase</keyword>
<evidence type="ECO:0000256" key="4">
    <source>
        <dbReference type="ARBA" id="ARBA00022691"/>
    </source>
</evidence>
<name>A0ABW8NIB4_9GAMM</name>
<dbReference type="InterPro" id="IPR000780">
    <property type="entry name" value="CheR_MeTrfase"/>
</dbReference>
<dbReference type="InterPro" id="IPR022642">
    <property type="entry name" value="CheR_C"/>
</dbReference>
<dbReference type="Gene3D" id="1.10.155.10">
    <property type="entry name" value="Chemotaxis receptor methyltransferase CheR, N-terminal domain"/>
    <property type="match status" value="1"/>
</dbReference>
<keyword evidence="4 5" id="KW-0949">S-adenosyl-L-methionine</keyword>
<evidence type="ECO:0000256" key="5">
    <source>
        <dbReference type="PIRNR" id="PIRNR000410"/>
    </source>
</evidence>
<evidence type="ECO:0000256" key="6">
    <source>
        <dbReference type="SAM" id="MobiDB-lite"/>
    </source>
</evidence>
<sequence length="288" mass="32899">MVNAAIAGVSRSANGNEPEFDMTDRDFNTIAELAGRHTGIVLGPHKRTMVYGRIARRIRATGLVSFQRYLAYLEQHPDQELSHFINAITTNLTSFFREPHHFHFLDQQLLPRLKLQNSASKRLRIWSAGCSIGQEAYTIAISVLRAGFPKDWDIRILATDLDSNVLATGEQGIYPLDHIESLDVEVKRNHFRPTPDGRSVQINADLRNMVHFKRLNLLEPWPMNGPFDLIFCRNVVIYFNKDSQRMLFDHFADYLAADGHLCIGHSENLAGVSERFQPLGQTVYRKIR</sequence>
<dbReference type="PROSITE" id="PS50123">
    <property type="entry name" value="CHER"/>
    <property type="match status" value="1"/>
</dbReference>
<evidence type="ECO:0000313" key="8">
    <source>
        <dbReference type="EMBL" id="MFK4752693.1"/>
    </source>
</evidence>
<comment type="catalytic activity">
    <reaction evidence="1 5">
        <text>L-glutamyl-[protein] + S-adenosyl-L-methionine = [protein]-L-glutamate 5-O-methyl ester + S-adenosyl-L-homocysteine</text>
        <dbReference type="Rhea" id="RHEA:24452"/>
        <dbReference type="Rhea" id="RHEA-COMP:10208"/>
        <dbReference type="Rhea" id="RHEA-COMP:10311"/>
        <dbReference type="ChEBI" id="CHEBI:29973"/>
        <dbReference type="ChEBI" id="CHEBI:57856"/>
        <dbReference type="ChEBI" id="CHEBI:59789"/>
        <dbReference type="ChEBI" id="CHEBI:82795"/>
        <dbReference type="EC" id="2.1.1.80"/>
    </reaction>
</comment>
<keyword evidence="9" id="KW-1185">Reference proteome</keyword>
<dbReference type="Pfam" id="PF03705">
    <property type="entry name" value="CheR_N"/>
    <property type="match status" value="1"/>
</dbReference>
<gene>
    <name evidence="8" type="ORF">WG929_09775</name>
</gene>
<accession>A0ABW8NIB4</accession>
<evidence type="ECO:0000313" key="9">
    <source>
        <dbReference type="Proteomes" id="UP001620597"/>
    </source>
</evidence>
<dbReference type="InterPro" id="IPR029063">
    <property type="entry name" value="SAM-dependent_MTases_sf"/>
</dbReference>
<dbReference type="RefSeq" id="WP_416205892.1">
    <property type="nucleotide sequence ID" value="NZ_JBBKTX010000010.1"/>
</dbReference>
<keyword evidence="3 5" id="KW-0808">Transferase</keyword>
<evidence type="ECO:0000256" key="1">
    <source>
        <dbReference type="ARBA" id="ARBA00001541"/>
    </source>
</evidence>
<evidence type="ECO:0000256" key="3">
    <source>
        <dbReference type="ARBA" id="ARBA00022679"/>
    </source>
</evidence>
<dbReference type="InterPro" id="IPR026024">
    <property type="entry name" value="Chemotaxis_MeTrfase_CheR"/>
</dbReference>
<reference evidence="8 9" key="1">
    <citation type="submission" date="2024-03" db="EMBL/GenBank/DDBJ databases">
        <title>High-quality draft genome sequence of Oceanobacter sp. wDCs-4.</title>
        <authorList>
            <person name="Dong C."/>
        </authorList>
    </citation>
    <scope>NUCLEOTIDE SEQUENCE [LARGE SCALE GENOMIC DNA]</scope>
    <source>
        <strain evidence="9">wDCs-4</strain>
    </source>
</reference>
<dbReference type="PRINTS" id="PR00996">
    <property type="entry name" value="CHERMTFRASE"/>
</dbReference>
<dbReference type="SMART" id="SM00138">
    <property type="entry name" value="MeTrc"/>
    <property type="match status" value="1"/>
</dbReference>